<dbReference type="OrthoDB" id="8239099at2"/>
<name>A0A1B1UFH6_9BRAD</name>
<dbReference type="KEGG" id="bic:LMTR13_16375"/>
<dbReference type="Proteomes" id="UP000092839">
    <property type="component" value="Chromosome"/>
</dbReference>
<dbReference type="EMBL" id="CP016428">
    <property type="protein sequence ID" value="ANW01510.1"/>
    <property type="molecule type" value="Genomic_DNA"/>
</dbReference>
<sequence length="81" mass="8868">MRIREENCNMILLAVVTVFTSAVAAGATLLGPVDTVRLADRTAVRVERSPAADKRIIDINDQPPVRMIGAPFVPNTNPRER</sequence>
<keyword evidence="2" id="KW-1185">Reference proteome</keyword>
<protein>
    <submittedName>
        <fullName evidence="1">Uncharacterized protein</fullName>
    </submittedName>
</protein>
<evidence type="ECO:0000313" key="2">
    <source>
        <dbReference type="Proteomes" id="UP000092839"/>
    </source>
</evidence>
<proteinExistence type="predicted"/>
<dbReference type="AlphaFoldDB" id="A0A1B1UFH6"/>
<evidence type="ECO:0000313" key="1">
    <source>
        <dbReference type="EMBL" id="ANW01510.1"/>
    </source>
</evidence>
<reference evidence="1 2" key="1">
    <citation type="submission" date="2016-07" db="EMBL/GenBank/DDBJ databases">
        <title>Complete genome sequence of Bradyrhizobium icense LMTR 13T, a potential inoculant strain isolated from lima bean (Phaseolus lunatus) in Peru.</title>
        <authorList>
            <person name="Ormeno-Orrillo E."/>
            <person name="Duran D."/>
            <person name="Rogel M.A."/>
            <person name="Rey L."/>
            <person name="Imperial J."/>
            <person name="Ruiz-Argueso T."/>
            <person name="Martinez-Romero E."/>
        </authorList>
    </citation>
    <scope>NUCLEOTIDE SEQUENCE [LARGE SCALE GENOMIC DNA]</scope>
    <source>
        <strain evidence="1 2">LMTR 13</strain>
    </source>
</reference>
<organism evidence="1 2">
    <name type="scientific">Bradyrhizobium icense</name>
    <dbReference type="NCBI Taxonomy" id="1274631"/>
    <lineage>
        <taxon>Bacteria</taxon>
        <taxon>Pseudomonadati</taxon>
        <taxon>Pseudomonadota</taxon>
        <taxon>Alphaproteobacteria</taxon>
        <taxon>Hyphomicrobiales</taxon>
        <taxon>Nitrobacteraceae</taxon>
        <taxon>Bradyrhizobium</taxon>
    </lineage>
</organism>
<gene>
    <name evidence="1" type="ORF">LMTR13_16375</name>
</gene>
<accession>A0A1B1UFH6</accession>